<evidence type="ECO:0000313" key="2">
    <source>
        <dbReference type="Proteomes" id="UP000000739"/>
    </source>
</evidence>
<dbReference type="HOGENOM" id="CLU_2205762_0_0_7"/>
<name>B8FGP1_DESAL</name>
<dbReference type="RefSeq" id="WP_015948328.1">
    <property type="nucleotide sequence ID" value="NC_011768.1"/>
</dbReference>
<accession>B8FGP1</accession>
<sequence length="107" mass="12577">MSRTKWLQETRIMRFLEAYSCWTESRLSQTEAARLLGMSDRTFPHYVDRCQEEGEKGVWKTVTLKLSFLFLMKSAPRNLPWGRLSSSGIERHTRRLTLGNSFAEDME</sequence>
<dbReference type="KEGG" id="dal:Dalk_3583"/>
<gene>
    <name evidence="1" type="ordered locus">Dalk_3583</name>
</gene>
<reference evidence="1 2" key="1">
    <citation type="journal article" date="2012" name="Environ. Microbiol.">
        <title>The genome sequence of Desulfatibacillum alkenivorans AK-01: a blueprint for anaerobic alkane oxidation.</title>
        <authorList>
            <person name="Callaghan A.V."/>
            <person name="Morris B.E."/>
            <person name="Pereira I.A."/>
            <person name="McInerney M.J."/>
            <person name="Austin R.N."/>
            <person name="Groves J.T."/>
            <person name="Kukor J.J."/>
            <person name="Suflita J.M."/>
            <person name="Young L.Y."/>
            <person name="Zylstra G.J."/>
            <person name="Wawrik B."/>
        </authorList>
    </citation>
    <scope>NUCLEOTIDE SEQUENCE [LARGE SCALE GENOMIC DNA]</scope>
    <source>
        <strain evidence="1 2">AK-01</strain>
    </source>
</reference>
<dbReference type="EMBL" id="CP001322">
    <property type="protein sequence ID" value="ACL05271.1"/>
    <property type="molecule type" value="Genomic_DNA"/>
</dbReference>
<dbReference type="AlphaFoldDB" id="B8FGP1"/>
<protein>
    <submittedName>
        <fullName evidence="1">Uncharacterized protein</fullName>
    </submittedName>
</protein>
<dbReference type="Proteomes" id="UP000000739">
    <property type="component" value="Chromosome"/>
</dbReference>
<evidence type="ECO:0000313" key="1">
    <source>
        <dbReference type="EMBL" id="ACL05271.1"/>
    </source>
</evidence>
<keyword evidence="2" id="KW-1185">Reference proteome</keyword>
<dbReference type="eggNOG" id="COG2801">
    <property type="taxonomic scope" value="Bacteria"/>
</dbReference>
<organism evidence="1 2">
    <name type="scientific">Desulfatibacillum aliphaticivorans</name>
    <dbReference type="NCBI Taxonomy" id="218208"/>
    <lineage>
        <taxon>Bacteria</taxon>
        <taxon>Pseudomonadati</taxon>
        <taxon>Thermodesulfobacteriota</taxon>
        <taxon>Desulfobacteria</taxon>
        <taxon>Desulfobacterales</taxon>
        <taxon>Desulfatibacillaceae</taxon>
        <taxon>Desulfatibacillum</taxon>
    </lineage>
</organism>
<proteinExistence type="predicted"/>